<proteinExistence type="predicted"/>
<name>A0A1I7TAR9_9PELO</name>
<dbReference type="WBParaSite" id="Csp11.Scaffold566.g4105.t1">
    <property type="protein sequence ID" value="Csp11.Scaffold566.g4105.t1"/>
    <property type="gene ID" value="Csp11.Scaffold566.g4105"/>
</dbReference>
<evidence type="ECO:0000313" key="2">
    <source>
        <dbReference type="WBParaSite" id="Csp11.Scaffold566.g4105.t1"/>
    </source>
</evidence>
<evidence type="ECO:0000313" key="1">
    <source>
        <dbReference type="Proteomes" id="UP000095282"/>
    </source>
</evidence>
<organism evidence="1 2">
    <name type="scientific">Caenorhabditis tropicalis</name>
    <dbReference type="NCBI Taxonomy" id="1561998"/>
    <lineage>
        <taxon>Eukaryota</taxon>
        <taxon>Metazoa</taxon>
        <taxon>Ecdysozoa</taxon>
        <taxon>Nematoda</taxon>
        <taxon>Chromadorea</taxon>
        <taxon>Rhabditida</taxon>
        <taxon>Rhabditina</taxon>
        <taxon>Rhabditomorpha</taxon>
        <taxon>Rhabditoidea</taxon>
        <taxon>Rhabditidae</taxon>
        <taxon>Peloderinae</taxon>
        <taxon>Caenorhabditis</taxon>
    </lineage>
</organism>
<reference evidence="2" key="1">
    <citation type="submission" date="2016-11" db="UniProtKB">
        <authorList>
            <consortium name="WormBaseParasite"/>
        </authorList>
    </citation>
    <scope>IDENTIFICATION</scope>
</reference>
<keyword evidence="1" id="KW-1185">Reference proteome</keyword>
<dbReference type="AlphaFoldDB" id="A0A1I7TAR9"/>
<protein>
    <submittedName>
        <fullName evidence="2">Uncharacterized protein</fullName>
    </submittedName>
</protein>
<sequence>MPGAIDSKMENLNIENCSVFLNYLEPSESKVLRIDSIRKFLRQSAGVLEKLIGTEQSKSFNVVQIQKAVDVDSERIVNAGSFCVYIDNMDADFFWNFIQVDQGLLYQ</sequence>
<dbReference type="Proteomes" id="UP000095282">
    <property type="component" value="Unplaced"/>
</dbReference>
<accession>A0A1I7TAR9</accession>